<dbReference type="NCBIfam" id="TIGR01727">
    <property type="entry name" value="oligo_HPY"/>
    <property type="match status" value="1"/>
</dbReference>
<dbReference type="Proteomes" id="UP001056500">
    <property type="component" value="Chromosome"/>
</dbReference>
<dbReference type="SUPFAM" id="SSF52540">
    <property type="entry name" value="P-loop containing nucleoside triphosphate hydrolases"/>
    <property type="match status" value="1"/>
</dbReference>
<dbReference type="InterPro" id="IPR003439">
    <property type="entry name" value="ABC_transporter-like_ATP-bd"/>
</dbReference>
<accession>A0ABY4WNK3</accession>
<name>A0ABY4WNK3_9BACL</name>
<dbReference type="GO" id="GO:0005524">
    <property type="term" value="F:ATP binding"/>
    <property type="evidence" value="ECO:0007669"/>
    <property type="project" value="UniProtKB-KW"/>
</dbReference>
<reference evidence="6" key="1">
    <citation type="submission" date="2022-06" db="EMBL/GenBank/DDBJ databases">
        <title>Genome sequencing of Brevibacillus sp. BB3-R1.</title>
        <authorList>
            <person name="Heo J."/>
            <person name="Lee D."/>
            <person name="Won M."/>
            <person name="Han B.-H."/>
            <person name="Hong S.-B."/>
            <person name="Kwon S.-W."/>
        </authorList>
    </citation>
    <scope>NUCLEOTIDE SEQUENCE</scope>
    <source>
        <strain evidence="6">BB3-R1</strain>
    </source>
</reference>
<dbReference type="InterPro" id="IPR027417">
    <property type="entry name" value="P-loop_NTPase"/>
</dbReference>
<dbReference type="EMBL" id="CP098755">
    <property type="protein sequence ID" value="USG68264.1"/>
    <property type="molecule type" value="Genomic_DNA"/>
</dbReference>
<dbReference type="InterPro" id="IPR013563">
    <property type="entry name" value="Oligopep_ABC_C"/>
</dbReference>
<dbReference type="Gene3D" id="3.40.50.300">
    <property type="entry name" value="P-loop containing nucleotide triphosphate hydrolases"/>
    <property type="match status" value="1"/>
</dbReference>
<keyword evidence="7" id="KW-1185">Reference proteome</keyword>
<dbReference type="PANTHER" id="PTHR43776">
    <property type="entry name" value="TRANSPORT ATP-BINDING PROTEIN"/>
    <property type="match status" value="1"/>
</dbReference>
<evidence type="ECO:0000313" key="7">
    <source>
        <dbReference type="Proteomes" id="UP001056500"/>
    </source>
</evidence>
<evidence type="ECO:0000256" key="3">
    <source>
        <dbReference type="ARBA" id="ARBA00022741"/>
    </source>
</evidence>
<evidence type="ECO:0000256" key="4">
    <source>
        <dbReference type="ARBA" id="ARBA00022840"/>
    </source>
</evidence>
<dbReference type="PROSITE" id="PS00211">
    <property type="entry name" value="ABC_TRANSPORTER_1"/>
    <property type="match status" value="1"/>
</dbReference>
<dbReference type="CDD" id="cd03257">
    <property type="entry name" value="ABC_NikE_OppD_transporters"/>
    <property type="match status" value="1"/>
</dbReference>
<protein>
    <submittedName>
        <fullName evidence="6">ATP-binding cassette domain-containing protein</fullName>
    </submittedName>
</protein>
<proteinExistence type="inferred from homology"/>
<dbReference type="RefSeq" id="WP_251875815.1">
    <property type="nucleotide sequence ID" value="NZ_CP098755.1"/>
</dbReference>
<evidence type="ECO:0000256" key="2">
    <source>
        <dbReference type="ARBA" id="ARBA00022448"/>
    </source>
</evidence>
<feature type="domain" description="ABC transporter" evidence="5">
    <location>
        <begin position="6"/>
        <end position="253"/>
    </location>
</feature>
<evidence type="ECO:0000256" key="1">
    <source>
        <dbReference type="ARBA" id="ARBA00005417"/>
    </source>
</evidence>
<dbReference type="InterPro" id="IPR050319">
    <property type="entry name" value="ABC_transp_ATP-bind"/>
</dbReference>
<dbReference type="InterPro" id="IPR003593">
    <property type="entry name" value="AAA+_ATPase"/>
</dbReference>
<keyword evidence="3" id="KW-0547">Nucleotide-binding</keyword>
<gene>
    <name evidence="6" type="ORF">NDK47_13690</name>
</gene>
<keyword evidence="2" id="KW-0813">Transport</keyword>
<dbReference type="PROSITE" id="PS50893">
    <property type="entry name" value="ABC_TRANSPORTER_2"/>
    <property type="match status" value="1"/>
</dbReference>
<dbReference type="Pfam" id="PF00005">
    <property type="entry name" value="ABC_tran"/>
    <property type="match status" value="1"/>
</dbReference>
<dbReference type="InterPro" id="IPR017871">
    <property type="entry name" value="ABC_transporter-like_CS"/>
</dbReference>
<keyword evidence="4 6" id="KW-0067">ATP-binding</keyword>
<dbReference type="SMART" id="SM00382">
    <property type="entry name" value="AAA"/>
    <property type="match status" value="1"/>
</dbReference>
<dbReference type="Pfam" id="PF08352">
    <property type="entry name" value="oligo_HPY"/>
    <property type="match status" value="1"/>
</dbReference>
<sequence>MITPLLEVNGLKKYFPISKGGRKGSVKAVDDVSLNVYEGETLGIVGESGCGKSTVGRLILRLLDPTAGTIRFNGLEIGAMSQRQLRKYRKDLQCVFQDPFASLNPRMSVGEAIAEPMIVQEGKSRTEALQRAEELLEKVGLNRRVQRLYPHEFSGGQRQRIAIARAISLRPKLLVADEAVSALDVSIQAQIVNLLGELQQESHMSYVFISHNLSVVRHISDRVAVMYLGRIVETAEKEALFGEPKHPYTRALLSSVPEPDVNFRRERIVLRGEVPNAADPPPGCPFHPRCPHAESRCAIETPAFREVGPGHYASCHLI</sequence>
<dbReference type="PANTHER" id="PTHR43776:SF7">
    <property type="entry name" value="D,D-DIPEPTIDE TRANSPORT ATP-BINDING PROTEIN DDPF-RELATED"/>
    <property type="match status" value="1"/>
</dbReference>
<comment type="similarity">
    <text evidence="1">Belongs to the ABC transporter superfamily.</text>
</comment>
<evidence type="ECO:0000259" key="5">
    <source>
        <dbReference type="PROSITE" id="PS50893"/>
    </source>
</evidence>
<evidence type="ECO:0000313" key="6">
    <source>
        <dbReference type="EMBL" id="USG68264.1"/>
    </source>
</evidence>
<organism evidence="6 7">
    <name type="scientific">Brevibacillus ruminantium</name>
    <dbReference type="NCBI Taxonomy" id="2950604"/>
    <lineage>
        <taxon>Bacteria</taxon>
        <taxon>Bacillati</taxon>
        <taxon>Bacillota</taxon>
        <taxon>Bacilli</taxon>
        <taxon>Bacillales</taxon>
        <taxon>Paenibacillaceae</taxon>
        <taxon>Brevibacillus</taxon>
    </lineage>
</organism>